<dbReference type="Pfam" id="PF07992">
    <property type="entry name" value="Pyr_redox_2"/>
    <property type="match status" value="1"/>
</dbReference>
<proteinExistence type="predicted"/>
<keyword evidence="2" id="KW-0560">Oxidoreductase</keyword>
<reference evidence="5 6" key="1">
    <citation type="submission" date="2020-10" db="EMBL/GenBank/DDBJ databases">
        <title>Novel species in genus Corynebacterium.</title>
        <authorList>
            <person name="Zhang G."/>
        </authorList>
    </citation>
    <scope>NUCLEOTIDE SEQUENCE [LARGE SCALE GENOMIC DNA]</scope>
    <source>
        <strain evidence="5 6">DSM 45110</strain>
    </source>
</reference>
<feature type="domain" description="FAD/NAD(P)-binding" evidence="4">
    <location>
        <begin position="7"/>
        <end position="304"/>
    </location>
</feature>
<evidence type="ECO:0000313" key="6">
    <source>
        <dbReference type="Proteomes" id="UP000635902"/>
    </source>
</evidence>
<evidence type="ECO:0000259" key="4">
    <source>
        <dbReference type="Pfam" id="PF07992"/>
    </source>
</evidence>
<gene>
    <name evidence="5" type="ORF">IRY30_00255</name>
</gene>
<protein>
    <submittedName>
        <fullName evidence="5">NAD(P)/FAD-dependent oxidoreductase</fullName>
    </submittedName>
</protein>
<keyword evidence="6" id="KW-1185">Reference proteome</keyword>
<accession>A0ABR9ZHM6</accession>
<comment type="catalytic activity">
    <reaction evidence="3">
        <text>[thioredoxin]-dithiol + NADP(+) = [thioredoxin]-disulfide + NADPH + H(+)</text>
        <dbReference type="Rhea" id="RHEA:20345"/>
        <dbReference type="Rhea" id="RHEA-COMP:10698"/>
        <dbReference type="Rhea" id="RHEA-COMP:10700"/>
        <dbReference type="ChEBI" id="CHEBI:15378"/>
        <dbReference type="ChEBI" id="CHEBI:29950"/>
        <dbReference type="ChEBI" id="CHEBI:50058"/>
        <dbReference type="ChEBI" id="CHEBI:57783"/>
        <dbReference type="ChEBI" id="CHEBI:58349"/>
        <dbReference type="EC" id="1.8.1.9"/>
    </reaction>
</comment>
<evidence type="ECO:0000256" key="1">
    <source>
        <dbReference type="ARBA" id="ARBA00022630"/>
    </source>
</evidence>
<sequence>MSVREIQIAVIGGGPAGLQAGLTLGRMHREAIVFDSSEYRNAPVEHMHNMAGFDGAAPADFRRQVRAQVEDYETVSFASAAVVEIAQVGGSSLDSTPHSSAPTELPRFELTLDNGDSVLANAVVLATGLRDEVPDVPGLAEVWGTLAAQCPLCHAHEFAGQPIALLGGMVAPHVGPMVKPIASELVVIQDNTPLADADREALGALGARITEGELKRVERLPSGNGLRLTIGGASAEESTKESAEESIEVGGIFIMPMMSQRAPFAEQLGLELNGSGCVRVDPFGHTSVPGVYAAGDMAHLPELPMPMASVAQSVAQGQTAAATAIKERG</sequence>
<dbReference type="PRINTS" id="PR00368">
    <property type="entry name" value="FADPNR"/>
</dbReference>
<evidence type="ECO:0000313" key="5">
    <source>
        <dbReference type="EMBL" id="MBF4552518.1"/>
    </source>
</evidence>
<dbReference type="PRINTS" id="PR00469">
    <property type="entry name" value="PNDRDTASEII"/>
</dbReference>
<dbReference type="Gene3D" id="3.50.50.60">
    <property type="entry name" value="FAD/NAD(P)-binding domain"/>
    <property type="match status" value="2"/>
</dbReference>
<dbReference type="RefSeq" id="WP_194555427.1">
    <property type="nucleotide sequence ID" value="NZ_JADKMY010000001.1"/>
</dbReference>
<evidence type="ECO:0000256" key="2">
    <source>
        <dbReference type="ARBA" id="ARBA00023002"/>
    </source>
</evidence>
<keyword evidence="1" id="KW-0285">Flavoprotein</keyword>
<dbReference type="EMBL" id="JADKMY010000001">
    <property type="protein sequence ID" value="MBF4552518.1"/>
    <property type="molecule type" value="Genomic_DNA"/>
</dbReference>
<evidence type="ECO:0000256" key="3">
    <source>
        <dbReference type="ARBA" id="ARBA00048132"/>
    </source>
</evidence>
<dbReference type="InterPro" id="IPR036188">
    <property type="entry name" value="FAD/NAD-bd_sf"/>
</dbReference>
<name>A0ABR9ZHM6_9CORY</name>
<comment type="caution">
    <text evidence="5">The sequence shown here is derived from an EMBL/GenBank/DDBJ whole genome shotgun (WGS) entry which is preliminary data.</text>
</comment>
<dbReference type="Proteomes" id="UP000635902">
    <property type="component" value="Unassembled WGS sequence"/>
</dbReference>
<dbReference type="InterPro" id="IPR050097">
    <property type="entry name" value="Ferredoxin-NADP_redctase_2"/>
</dbReference>
<dbReference type="PANTHER" id="PTHR48105">
    <property type="entry name" value="THIOREDOXIN REDUCTASE 1-RELATED-RELATED"/>
    <property type="match status" value="1"/>
</dbReference>
<dbReference type="SUPFAM" id="SSF51905">
    <property type="entry name" value="FAD/NAD(P)-binding domain"/>
    <property type="match status" value="1"/>
</dbReference>
<organism evidence="5 6">
    <name type="scientific">Corynebacterium suicordis DSM 45110</name>
    <dbReference type="NCBI Taxonomy" id="1121369"/>
    <lineage>
        <taxon>Bacteria</taxon>
        <taxon>Bacillati</taxon>
        <taxon>Actinomycetota</taxon>
        <taxon>Actinomycetes</taxon>
        <taxon>Mycobacteriales</taxon>
        <taxon>Corynebacteriaceae</taxon>
        <taxon>Corynebacterium</taxon>
    </lineage>
</organism>
<dbReference type="InterPro" id="IPR023753">
    <property type="entry name" value="FAD/NAD-binding_dom"/>
</dbReference>